<comment type="caution">
    <text evidence="2">The sequence shown here is derived from an EMBL/GenBank/DDBJ whole genome shotgun (WGS) entry which is preliminary data.</text>
</comment>
<keyword evidence="1" id="KW-0812">Transmembrane</keyword>
<sequence>MRQIILFFGIAGGLLLIHFGLILINTCYFDPPRFSYASLWIKNFYIIKDHINSKPTNKQRLLIVSGSNSRFSFNGNIIDSQTHFAPINYGTHVGLPINFHIDKIITQAHEGDIIFLPLEFNYYTNKEPFEDYAYIQSMLAWGNGYNKYINKENILQAYLENKPWDMLKLLFKPQKIENDPNPIATMEAIWVKGEQKYAGATSYKSLNRYGDMCGHIGNKYFGNERYLKSNLTLSPFFLSEYNRLLEFAASKNIKIFLIYPVTLENPSFSLKDPQTFAKIENLKAELKKHNIEIYGDFRDFHFERKYFFDTAYHLNEEGAILRTQAFIKLLEHMQQEGLIP</sequence>
<proteinExistence type="predicted"/>
<gene>
    <name evidence="2" type="ORF">CQA54_08790</name>
</gene>
<keyword evidence="1" id="KW-1133">Transmembrane helix</keyword>
<evidence type="ECO:0008006" key="4">
    <source>
        <dbReference type="Google" id="ProtNLM"/>
    </source>
</evidence>
<accession>A0A3D8IK61</accession>
<keyword evidence="1" id="KW-0472">Membrane</keyword>
<dbReference type="EMBL" id="NXLT01000021">
    <property type="protein sequence ID" value="RDU65305.1"/>
    <property type="molecule type" value="Genomic_DNA"/>
</dbReference>
<dbReference type="RefSeq" id="WP_115571695.1">
    <property type="nucleotide sequence ID" value="NZ_NXLT01000021.1"/>
</dbReference>
<evidence type="ECO:0000313" key="3">
    <source>
        <dbReference type="Proteomes" id="UP000256514"/>
    </source>
</evidence>
<feature type="transmembrane region" description="Helical" evidence="1">
    <location>
        <begin position="5"/>
        <end position="24"/>
    </location>
</feature>
<dbReference type="Proteomes" id="UP000256514">
    <property type="component" value="Unassembled WGS sequence"/>
</dbReference>
<organism evidence="2 3">
    <name type="scientific">Helicobacter equorum</name>
    <dbReference type="NCBI Taxonomy" id="361872"/>
    <lineage>
        <taxon>Bacteria</taxon>
        <taxon>Pseudomonadati</taxon>
        <taxon>Campylobacterota</taxon>
        <taxon>Epsilonproteobacteria</taxon>
        <taxon>Campylobacterales</taxon>
        <taxon>Helicobacteraceae</taxon>
        <taxon>Helicobacter</taxon>
    </lineage>
</organism>
<evidence type="ECO:0000313" key="2">
    <source>
        <dbReference type="EMBL" id="RDU65305.1"/>
    </source>
</evidence>
<protein>
    <recommendedName>
        <fullName evidence="4">SGNH/GDSL hydrolase family protein</fullName>
    </recommendedName>
</protein>
<dbReference type="AlphaFoldDB" id="A0A3D8IK61"/>
<evidence type="ECO:0000256" key="1">
    <source>
        <dbReference type="SAM" id="Phobius"/>
    </source>
</evidence>
<keyword evidence="3" id="KW-1185">Reference proteome</keyword>
<name>A0A3D8IK61_9HELI</name>
<dbReference type="OrthoDB" id="631431at2"/>
<reference evidence="2 3" key="1">
    <citation type="submission" date="2018-04" db="EMBL/GenBank/DDBJ databases">
        <title>Novel Campyloabacter and Helicobacter Species and Strains.</title>
        <authorList>
            <person name="Mannion A.J."/>
            <person name="Shen Z."/>
            <person name="Fox J.G."/>
        </authorList>
    </citation>
    <scope>NUCLEOTIDE SEQUENCE [LARGE SCALE GENOMIC DNA]</scope>
    <source>
        <strain evidence="2 3">MIT 12-6600</strain>
    </source>
</reference>